<evidence type="ECO:0000313" key="2">
    <source>
        <dbReference type="Proteomes" id="UP000295388"/>
    </source>
</evidence>
<dbReference type="EMBL" id="SNWQ01000003">
    <property type="protein sequence ID" value="TDO51555.1"/>
    <property type="molecule type" value="Genomic_DNA"/>
</dbReference>
<evidence type="ECO:0008006" key="3">
    <source>
        <dbReference type="Google" id="ProtNLM"/>
    </source>
</evidence>
<dbReference type="AlphaFoldDB" id="A0A4R6KMD0"/>
<protein>
    <recommendedName>
        <fullName evidence="3">Helix-turn-helix protein</fullName>
    </recommendedName>
</protein>
<comment type="caution">
    <text evidence="1">The sequence shown here is derived from an EMBL/GenBank/DDBJ whole genome shotgun (WGS) entry which is preliminary data.</text>
</comment>
<reference evidence="1 2" key="1">
    <citation type="submission" date="2019-03" db="EMBL/GenBank/DDBJ databases">
        <title>Genomic Encyclopedia of Type Strains, Phase III (KMG-III): the genomes of soil and plant-associated and newly described type strains.</title>
        <authorList>
            <person name="Whitman W."/>
        </authorList>
    </citation>
    <scope>NUCLEOTIDE SEQUENCE [LARGE SCALE GENOMIC DNA]</scope>
    <source>
        <strain evidence="1 2">VKM Ac-2527</strain>
    </source>
</reference>
<evidence type="ECO:0000313" key="1">
    <source>
        <dbReference type="EMBL" id="TDO51555.1"/>
    </source>
</evidence>
<keyword evidence="2" id="KW-1185">Reference proteome</keyword>
<proteinExistence type="predicted"/>
<sequence length="490" mass="54730">MRPCRGEAVAERERQPNRLLRAARAGLSQSALAEQINAEIYRSTGRVAAVTSKSVSDWERGWYSWPSADVRSALRRILGAATDAELGFFRQRVRRTESRPRDVISLRDSTAGRESVQVGAIEALQVPAGRSFAGVEVVAHHCTAENAGTEWLVVEPGGDLVESLRRLDRRSIVVAVDRERNYYISDGRRFAGRVDRRTGPQPLPSANLIDDLTVGIIWAVTNTDTALLADDAQLEASQARLAHYEERHTSEATLSEVPNLNTVSGRWLGSRFCARHVTRHLDRLTGTPLFWSREQRGEDAASWLIWTHKFEYLRSTSRWFVGMRRGFCVPESEIAASPRYERVILLLAMALIEAFGIRVEVSAQPDLSDIEGFVLGDDVIVADWLRASGLWYVGVGAPPSRKAMYREIAAHLAAEAVSTQSTPAARLEAIADYLNVPWQWFRRRCEELALAGVDDIAHPRSRLLSTRGLNTAVRYVAYIDSLEGDDLARR</sequence>
<organism evidence="1 2">
    <name type="scientific">Kribbella caucasensis</name>
    <dbReference type="NCBI Taxonomy" id="2512215"/>
    <lineage>
        <taxon>Bacteria</taxon>
        <taxon>Bacillati</taxon>
        <taxon>Actinomycetota</taxon>
        <taxon>Actinomycetes</taxon>
        <taxon>Propionibacteriales</taxon>
        <taxon>Kribbellaceae</taxon>
        <taxon>Kribbella</taxon>
    </lineage>
</organism>
<name>A0A4R6KMD0_9ACTN</name>
<accession>A0A4R6KMD0</accession>
<gene>
    <name evidence="1" type="ORF">EV643_103294</name>
</gene>
<dbReference type="Proteomes" id="UP000295388">
    <property type="component" value="Unassembled WGS sequence"/>
</dbReference>